<keyword evidence="4 9" id="KW-0863">Zinc-finger</keyword>
<evidence type="ECO:0000256" key="4">
    <source>
        <dbReference type="ARBA" id="ARBA00022771"/>
    </source>
</evidence>
<dbReference type="Pfam" id="PF00271">
    <property type="entry name" value="Helicase_C"/>
    <property type="match status" value="1"/>
</dbReference>
<keyword evidence="5" id="KW-0378">Hydrolase</keyword>
<feature type="region of interest" description="Disordered" evidence="10">
    <location>
        <begin position="1222"/>
        <end position="1256"/>
    </location>
</feature>
<keyword evidence="15" id="KW-1185">Reference proteome</keyword>
<dbReference type="InterPro" id="IPR001841">
    <property type="entry name" value="Znf_RING"/>
</dbReference>
<comment type="similarity">
    <text evidence="1">Belongs to the SNF2/RAD54 helicase family. RAD16 subfamily.</text>
</comment>
<evidence type="ECO:0008006" key="16">
    <source>
        <dbReference type="Google" id="ProtNLM"/>
    </source>
</evidence>
<dbReference type="SMART" id="SM00490">
    <property type="entry name" value="HELICc"/>
    <property type="match status" value="1"/>
</dbReference>
<dbReference type="GO" id="GO:0005524">
    <property type="term" value="F:ATP binding"/>
    <property type="evidence" value="ECO:0007669"/>
    <property type="project" value="UniProtKB-KW"/>
</dbReference>
<proteinExistence type="inferred from homology"/>
<keyword evidence="3" id="KW-0547">Nucleotide-binding</keyword>
<dbReference type="InterPro" id="IPR038718">
    <property type="entry name" value="SNF2-like_sf"/>
</dbReference>
<dbReference type="InterPro" id="IPR027417">
    <property type="entry name" value="P-loop_NTPase"/>
</dbReference>
<dbReference type="PROSITE" id="PS51194">
    <property type="entry name" value="HELICASE_CTER"/>
    <property type="match status" value="1"/>
</dbReference>
<dbReference type="InterPro" id="IPR013083">
    <property type="entry name" value="Znf_RING/FYVE/PHD"/>
</dbReference>
<keyword evidence="7" id="KW-0862">Zinc</keyword>
<gene>
    <name evidence="14" type="ORF">R1flu_027484</name>
</gene>
<keyword evidence="8" id="KW-0067">ATP-binding</keyword>
<feature type="region of interest" description="Disordered" evidence="10">
    <location>
        <begin position="683"/>
        <end position="709"/>
    </location>
</feature>
<keyword evidence="6" id="KW-0347">Helicase</keyword>
<evidence type="ECO:0000259" key="11">
    <source>
        <dbReference type="PROSITE" id="PS50089"/>
    </source>
</evidence>
<dbReference type="InterPro" id="IPR014001">
    <property type="entry name" value="Helicase_ATP-bd"/>
</dbReference>
<dbReference type="Pfam" id="PF00176">
    <property type="entry name" value="SNF2-rel_dom"/>
    <property type="match status" value="1"/>
</dbReference>
<dbReference type="GO" id="GO:0016787">
    <property type="term" value="F:hydrolase activity"/>
    <property type="evidence" value="ECO:0007669"/>
    <property type="project" value="UniProtKB-KW"/>
</dbReference>
<feature type="region of interest" description="Disordered" evidence="10">
    <location>
        <begin position="292"/>
        <end position="322"/>
    </location>
</feature>
<dbReference type="PANTHER" id="PTHR45626:SF16">
    <property type="entry name" value="ATP-DEPENDENT HELICASE ULS1"/>
    <property type="match status" value="1"/>
</dbReference>
<dbReference type="Proteomes" id="UP001605036">
    <property type="component" value="Unassembled WGS sequence"/>
</dbReference>
<dbReference type="CDD" id="cd18793">
    <property type="entry name" value="SF2_C_SNF"/>
    <property type="match status" value="1"/>
</dbReference>
<dbReference type="EMBL" id="JBHFFA010000008">
    <property type="protein sequence ID" value="KAL2608911.1"/>
    <property type="molecule type" value="Genomic_DNA"/>
</dbReference>
<feature type="domain" description="Helicase ATP-binding" evidence="12">
    <location>
        <begin position="615"/>
        <end position="909"/>
    </location>
</feature>
<evidence type="ECO:0000256" key="1">
    <source>
        <dbReference type="ARBA" id="ARBA00008438"/>
    </source>
</evidence>
<dbReference type="Gene3D" id="3.40.50.300">
    <property type="entry name" value="P-loop containing nucleotide triphosphate hydrolases"/>
    <property type="match status" value="1"/>
</dbReference>
<dbReference type="Gene3D" id="3.30.40.10">
    <property type="entry name" value="Zinc/RING finger domain, C3HC4 (zinc finger)"/>
    <property type="match status" value="1"/>
</dbReference>
<evidence type="ECO:0000259" key="13">
    <source>
        <dbReference type="PROSITE" id="PS51194"/>
    </source>
</evidence>
<dbReference type="FunFam" id="3.40.50.10810:FF:000071">
    <property type="entry name" value="SNF2 domain-containing protein / helicase domain-containing protein / zinc finger protein-like protein"/>
    <property type="match status" value="1"/>
</dbReference>
<dbReference type="SUPFAM" id="SSF52540">
    <property type="entry name" value="P-loop containing nucleoside triphosphate hydrolases"/>
    <property type="match status" value="2"/>
</dbReference>
<dbReference type="PANTHER" id="PTHR45626">
    <property type="entry name" value="TRANSCRIPTION TERMINATION FACTOR 2-RELATED"/>
    <property type="match status" value="1"/>
</dbReference>
<sequence>MVPQLGHGPGFMIPRKRVGAGFGGMWLVENSLASRGQWDDANMCKKKGGRNFEVSVGTYSESDEMCKNPLDFSSADSGLSVDGVSTACDGKETGVQCVEHMTDIVPNLPASLPYDLQDLLVSRYGEEIYKPVNGSRVDESNDETAGCGDDEPDMGFDELFDILEKEPRVHNHDAEQVSRKTDDAHQITGCSIPEEAVGFLAGGAENRHLLPESLHKGDANSYETQPLPLQVKDETEFGFSTPPDGKFSAAWTSRRSVDEHEFISFSSSAQESSQGASEGFFSQSENDSLLFLSSPEEDSWPPPASRLHSGIPTEGSQGRPPFEAVTMYSPPKSDGLSTFPRLDFQIDHERPTQNYGSELASSTALSGPVSAMDCTGTFRPTSLTTGMLSKAPSLRSSIVDLTEDSDEDDDVELLGVSVHAGVLGKRRMQEVCDLAIKKRMAISAFGGSSYPWKPRPKPAFSEDQCRQAVDFRTSNSNSLWVPEPRPLHWDLPGPFYSPESSSLSLCLNSNMAGGRIIQNSERKEPTHVNSSFGIEHNRSFLESHLAAYQSSNPAGLTNHISSGFREDKAGKSLKAVLQQTAMVENLKETFVDPGLLSVELLKHQRIALNWMEEREAKMGLPYGGILADDQGLGKTISTISLILKARAPVRKRAVETSEPSPLEAATVDLGDDDDSHPVGVNIFDTSAGEKTNTKGQATEGFKRGGNGTAEDVKMIGTKGRPAAGTLVVCPTSVLRQWGSELKEKVTEAADLSVLVYHGSNRTKDPEELAKYDVVLTTYSIVSMEVPKQPLPEEQDVDKKNPSEFDVPPPFRPSKPKKPRKTGDNAKKARGNGKGRFVEGENGSIDSGPLARVNWFRVVLDEAQSIKNSRTQVARAAWGLRAKRRWCLSGTPIQNAIDDLYSYFRFLRYAPYDGFRTFREKIKDRVNRTPEEGYKALQGLLSAVMLRRTKDTLIDGKPIVNLPQRIVTLKQTEFSDDERMFYTNLEIESRKQFQGYADAGTVQSNYVNILWMLLRLRQACNHPLLVKGHKAQSAQKIVMDSARALPSELRSQLLGVLETNRAICPICNDPPDDAVVCVCTHVFCRQCISEQLATGDDNCCPVPKCKKQLNLSLIFTLASLKSCDGDAGDSTLGTLLVDGTSDDGRSLEETEWRPSSKINAVIDTLNALPKVTVFVENGKVIAEISENSEDVNLVNIPDLRIGNRKPPSPEAVTATEVKISTPDVKAENPPWSSSQSIQTPTSVTQAPSSGGIEDVADPAKCKDTGSRVVQSTEKAIVFSQWTSMLDLLEISLKQAKFNYRRLDGTMSVLARDKAVAEFKTLPEVTVIIMSLKAASLGLNMVAACHVLLLDVWWNPTTEDQAIDRAHRIGQKKTVRVSRFTVRNTIEDRILALQERKRQIVASAFGDGEAGGQKTTRLSAADLEYLFRL</sequence>
<feature type="domain" description="Helicase C-terminal" evidence="13">
    <location>
        <begin position="1259"/>
        <end position="1422"/>
    </location>
</feature>
<accession>A0ABD1XLU6</accession>
<evidence type="ECO:0000313" key="15">
    <source>
        <dbReference type="Proteomes" id="UP001605036"/>
    </source>
</evidence>
<feature type="region of interest" description="Disordered" evidence="10">
    <location>
        <begin position="786"/>
        <end position="842"/>
    </location>
</feature>
<dbReference type="InterPro" id="IPR049730">
    <property type="entry name" value="SNF2/RAD54-like_C"/>
</dbReference>
<dbReference type="PROSITE" id="PS00518">
    <property type="entry name" value="ZF_RING_1"/>
    <property type="match status" value="1"/>
</dbReference>
<dbReference type="PROSITE" id="PS50089">
    <property type="entry name" value="ZF_RING_2"/>
    <property type="match status" value="1"/>
</dbReference>
<keyword evidence="2" id="KW-0479">Metal-binding</keyword>
<comment type="caution">
    <text evidence="14">The sequence shown here is derived from an EMBL/GenBank/DDBJ whole genome shotgun (WGS) entry which is preliminary data.</text>
</comment>
<dbReference type="InterPro" id="IPR017907">
    <property type="entry name" value="Znf_RING_CS"/>
</dbReference>
<dbReference type="Gene3D" id="3.40.50.10810">
    <property type="entry name" value="Tandem AAA-ATPase domain"/>
    <property type="match status" value="3"/>
</dbReference>
<reference evidence="14 15" key="1">
    <citation type="submission" date="2024-09" db="EMBL/GenBank/DDBJ databases">
        <title>Chromosome-scale assembly of Riccia fluitans.</title>
        <authorList>
            <person name="Paukszto L."/>
            <person name="Sawicki J."/>
            <person name="Karawczyk K."/>
            <person name="Piernik-Szablinska J."/>
            <person name="Szczecinska M."/>
            <person name="Mazdziarz M."/>
        </authorList>
    </citation>
    <scope>NUCLEOTIDE SEQUENCE [LARGE SCALE GENOMIC DNA]</scope>
    <source>
        <strain evidence="14">Rf_01</strain>
        <tissue evidence="14">Aerial parts of the thallus</tissue>
    </source>
</reference>
<evidence type="ECO:0000313" key="14">
    <source>
        <dbReference type="EMBL" id="KAL2608911.1"/>
    </source>
</evidence>
<evidence type="ECO:0000256" key="7">
    <source>
        <dbReference type="ARBA" id="ARBA00022833"/>
    </source>
</evidence>
<evidence type="ECO:0000256" key="2">
    <source>
        <dbReference type="ARBA" id="ARBA00022723"/>
    </source>
</evidence>
<evidence type="ECO:0000256" key="9">
    <source>
        <dbReference type="PROSITE-ProRule" id="PRU00175"/>
    </source>
</evidence>
<evidence type="ECO:0000256" key="3">
    <source>
        <dbReference type="ARBA" id="ARBA00022741"/>
    </source>
</evidence>
<dbReference type="InterPro" id="IPR000330">
    <property type="entry name" value="SNF2_N"/>
</dbReference>
<dbReference type="CDD" id="cd18008">
    <property type="entry name" value="DEXDc_SHPRH-like"/>
    <property type="match status" value="1"/>
</dbReference>
<name>A0ABD1XLU6_9MARC</name>
<dbReference type="GO" id="GO:0008270">
    <property type="term" value="F:zinc ion binding"/>
    <property type="evidence" value="ECO:0007669"/>
    <property type="project" value="UniProtKB-KW"/>
</dbReference>
<feature type="domain" description="RING-type" evidence="11">
    <location>
        <begin position="1063"/>
        <end position="1103"/>
    </location>
</feature>
<dbReference type="SUPFAM" id="SSF57850">
    <property type="entry name" value="RING/U-box"/>
    <property type="match status" value="1"/>
</dbReference>
<dbReference type="InterPro" id="IPR050628">
    <property type="entry name" value="SNF2_RAD54_helicase_TF"/>
</dbReference>
<evidence type="ECO:0000256" key="5">
    <source>
        <dbReference type="ARBA" id="ARBA00022801"/>
    </source>
</evidence>
<dbReference type="PROSITE" id="PS51192">
    <property type="entry name" value="HELICASE_ATP_BIND_1"/>
    <property type="match status" value="1"/>
</dbReference>
<dbReference type="InterPro" id="IPR001650">
    <property type="entry name" value="Helicase_C-like"/>
</dbReference>
<evidence type="ECO:0000256" key="10">
    <source>
        <dbReference type="SAM" id="MobiDB-lite"/>
    </source>
</evidence>
<evidence type="ECO:0000259" key="12">
    <source>
        <dbReference type="PROSITE" id="PS51192"/>
    </source>
</evidence>
<dbReference type="GO" id="GO:0004386">
    <property type="term" value="F:helicase activity"/>
    <property type="evidence" value="ECO:0007669"/>
    <property type="project" value="UniProtKB-KW"/>
</dbReference>
<evidence type="ECO:0000256" key="8">
    <source>
        <dbReference type="ARBA" id="ARBA00022840"/>
    </source>
</evidence>
<dbReference type="SMART" id="SM00487">
    <property type="entry name" value="DEXDc"/>
    <property type="match status" value="1"/>
</dbReference>
<organism evidence="14 15">
    <name type="scientific">Riccia fluitans</name>
    <dbReference type="NCBI Taxonomy" id="41844"/>
    <lineage>
        <taxon>Eukaryota</taxon>
        <taxon>Viridiplantae</taxon>
        <taxon>Streptophyta</taxon>
        <taxon>Embryophyta</taxon>
        <taxon>Marchantiophyta</taxon>
        <taxon>Marchantiopsida</taxon>
        <taxon>Marchantiidae</taxon>
        <taxon>Marchantiales</taxon>
        <taxon>Ricciaceae</taxon>
        <taxon>Riccia</taxon>
    </lineage>
</organism>
<protein>
    <recommendedName>
        <fullName evidence="16">Helicase-like transcription factor CHR28</fullName>
    </recommendedName>
</protein>
<feature type="compositionally biased region" description="Polar residues" evidence="10">
    <location>
        <begin position="1229"/>
        <end position="1247"/>
    </location>
</feature>
<evidence type="ECO:0000256" key="6">
    <source>
        <dbReference type="ARBA" id="ARBA00022806"/>
    </source>
</evidence>